<evidence type="ECO:0000313" key="2">
    <source>
        <dbReference type="Proteomes" id="UP001142055"/>
    </source>
</evidence>
<protein>
    <submittedName>
        <fullName evidence="1">Uncharacterized protein</fullName>
    </submittedName>
</protein>
<proteinExistence type="predicted"/>
<gene>
    <name evidence="1" type="ORF">RDWZM_000192</name>
</gene>
<reference evidence="1" key="1">
    <citation type="submission" date="2022-12" db="EMBL/GenBank/DDBJ databases">
        <title>Genome assemblies of Blomia tropicalis.</title>
        <authorList>
            <person name="Cui Y."/>
        </authorList>
    </citation>
    <scope>NUCLEOTIDE SEQUENCE</scope>
    <source>
        <tissue evidence="1">Adult mites</tissue>
    </source>
</reference>
<dbReference type="AlphaFoldDB" id="A0A9Q0M9N4"/>
<sequence>MVKAATVANCNRFRNFSKFKPNSNDLLLFDHKMKCSDFGDSLTNLVQYTSEPGLKRTTRLVAKKNSDLEMNNLPIKSLKNDNLSSEISHCVINMKKCICNETEPEPETETDNTTNDVSEKVVLKSIDHTDPINKRHHETKQLASPKSMRRYLIKEYPLYTIIEEPKVVDCKRK</sequence>
<name>A0A9Q0M9N4_BLOTA</name>
<keyword evidence="2" id="KW-1185">Reference proteome</keyword>
<comment type="caution">
    <text evidence="1">The sequence shown here is derived from an EMBL/GenBank/DDBJ whole genome shotgun (WGS) entry which is preliminary data.</text>
</comment>
<evidence type="ECO:0000313" key="1">
    <source>
        <dbReference type="EMBL" id="KAJ6221647.1"/>
    </source>
</evidence>
<dbReference type="Proteomes" id="UP001142055">
    <property type="component" value="Chromosome 1"/>
</dbReference>
<accession>A0A9Q0M9N4</accession>
<organism evidence="1 2">
    <name type="scientific">Blomia tropicalis</name>
    <name type="common">Mite</name>
    <dbReference type="NCBI Taxonomy" id="40697"/>
    <lineage>
        <taxon>Eukaryota</taxon>
        <taxon>Metazoa</taxon>
        <taxon>Ecdysozoa</taxon>
        <taxon>Arthropoda</taxon>
        <taxon>Chelicerata</taxon>
        <taxon>Arachnida</taxon>
        <taxon>Acari</taxon>
        <taxon>Acariformes</taxon>
        <taxon>Sarcoptiformes</taxon>
        <taxon>Astigmata</taxon>
        <taxon>Glycyphagoidea</taxon>
        <taxon>Echimyopodidae</taxon>
        <taxon>Blomia</taxon>
    </lineage>
</organism>
<dbReference type="EMBL" id="JAPWDV010000001">
    <property type="protein sequence ID" value="KAJ6221647.1"/>
    <property type="molecule type" value="Genomic_DNA"/>
</dbReference>